<sequence length="150" mass="16957">MPVPTARRPIPQMSPESRAAYRKVDAAWRVIKDAGHKGVIKTLEFLRAAETLHCNRIAMTSPETPAEKKKRVSSLREKDTQCESYSARRVRIECPLCCSPQPHARACLVTCGHVVCLACAVQMAERLKLHCPTCRAETMYVQIFEEFEVE</sequence>
<name>A0A2A6C551_PRIPA</name>
<keyword evidence="2" id="KW-1185">Reference proteome</keyword>
<dbReference type="InterPro" id="IPR017907">
    <property type="entry name" value="Znf_RING_CS"/>
</dbReference>
<evidence type="ECO:0000313" key="2">
    <source>
        <dbReference type="Proteomes" id="UP000005239"/>
    </source>
</evidence>
<accession>A0A8R1UN64</accession>
<evidence type="ECO:0000313" key="1">
    <source>
        <dbReference type="EnsemblMetazoa" id="PPA34867.1"/>
    </source>
</evidence>
<dbReference type="Proteomes" id="UP000005239">
    <property type="component" value="Unassembled WGS sequence"/>
</dbReference>
<accession>A0A2A6C551</accession>
<dbReference type="EnsemblMetazoa" id="PPA34867.1">
    <property type="protein sequence ID" value="PPA34867.1"/>
    <property type="gene ID" value="WBGene00273236"/>
</dbReference>
<dbReference type="SUPFAM" id="SSF57850">
    <property type="entry name" value="RING/U-box"/>
    <property type="match status" value="1"/>
</dbReference>
<dbReference type="Gene3D" id="3.30.40.10">
    <property type="entry name" value="Zinc/RING finger domain, C3HC4 (zinc finger)"/>
    <property type="match status" value="1"/>
</dbReference>
<dbReference type="PROSITE" id="PS00518">
    <property type="entry name" value="ZF_RING_1"/>
    <property type="match status" value="1"/>
</dbReference>
<organism evidence="1 2">
    <name type="scientific">Pristionchus pacificus</name>
    <name type="common">Parasitic nematode worm</name>
    <dbReference type="NCBI Taxonomy" id="54126"/>
    <lineage>
        <taxon>Eukaryota</taxon>
        <taxon>Metazoa</taxon>
        <taxon>Ecdysozoa</taxon>
        <taxon>Nematoda</taxon>
        <taxon>Chromadorea</taxon>
        <taxon>Rhabditida</taxon>
        <taxon>Rhabditina</taxon>
        <taxon>Diplogasteromorpha</taxon>
        <taxon>Diplogasteroidea</taxon>
        <taxon>Neodiplogasteridae</taxon>
        <taxon>Pristionchus</taxon>
    </lineage>
</organism>
<dbReference type="InterPro" id="IPR001841">
    <property type="entry name" value="Znf_RING"/>
</dbReference>
<dbReference type="AlphaFoldDB" id="A0A2A6C551"/>
<reference evidence="2" key="1">
    <citation type="journal article" date="2008" name="Nat. Genet.">
        <title>The Pristionchus pacificus genome provides a unique perspective on nematode lifestyle and parasitism.</title>
        <authorList>
            <person name="Dieterich C."/>
            <person name="Clifton S.W."/>
            <person name="Schuster L.N."/>
            <person name="Chinwalla A."/>
            <person name="Delehaunty K."/>
            <person name="Dinkelacker I."/>
            <person name="Fulton L."/>
            <person name="Fulton R."/>
            <person name="Godfrey J."/>
            <person name="Minx P."/>
            <person name="Mitreva M."/>
            <person name="Roeseler W."/>
            <person name="Tian H."/>
            <person name="Witte H."/>
            <person name="Yang S.P."/>
            <person name="Wilson R.K."/>
            <person name="Sommer R.J."/>
        </authorList>
    </citation>
    <scope>NUCLEOTIDE SEQUENCE [LARGE SCALE GENOMIC DNA]</scope>
    <source>
        <strain evidence="2">PS312</strain>
    </source>
</reference>
<dbReference type="PROSITE" id="PS50089">
    <property type="entry name" value="ZF_RING_2"/>
    <property type="match status" value="1"/>
</dbReference>
<proteinExistence type="predicted"/>
<gene>
    <name evidence="1" type="primary">WBGene00273236</name>
</gene>
<protein>
    <submittedName>
        <fullName evidence="1">RING-type domain-containing protein</fullName>
    </submittedName>
</protein>
<reference evidence="1" key="2">
    <citation type="submission" date="2022-06" db="UniProtKB">
        <authorList>
            <consortium name="EnsemblMetazoa"/>
        </authorList>
    </citation>
    <scope>IDENTIFICATION</scope>
    <source>
        <strain evidence="1">PS312</strain>
    </source>
</reference>
<dbReference type="PANTHER" id="PTHR16450">
    <property type="entry name" value="RING FINGER PROTEIN 186"/>
    <property type="match status" value="1"/>
</dbReference>
<dbReference type="PANTHER" id="PTHR16450:SF1">
    <property type="entry name" value="PROTEIN CBG12045"/>
    <property type="match status" value="1"/>
</dbReference>
<dbReference type="InterPro" id="IPR013083">
    <property type="entry name" value="Znf_RING/FYVE/PHD"/>
</dbReference>
<dbReference type="OrthoDB" id="10266039at2759"/>